<dbReference type="AlphaFoldDB" id="A0A9N9WBQ8"/>
<evidence type="ECO:0000256" key="2">
    <source>
        <dbReference type="ARBA" id="ARBA00006991"/>
    </source>
</evidence>
<evidence type="ECO:0000313" key="12">
    <source>
        <dbReference type="EMBL" id="CAG9785544.1"/>
    </source>
</evidence>
<dbReference type="InterPro" id="IPR013087">
    <property type="entry name" value="Znf_C2H2_type"/>
</dbReference>
<dbReference type="InterPro" id="IPR012934">
    <property type="entry name" value="Znf_AD"/>
</dbReference>
<protein>
    <recommendedName>
        <fullName evidence="11">C2H2-type domain-containing protein</fullName>
    </recommendedName>
</protein>
<feature type="domain" description="C2H2-type" evidence="11">
    <location>
        <begin position="383"/>
        <end position="403"/>
    </location>
</feature>
<keyword evidence="13" id="KW-1185">Reference proteome</keyword>
<dbReference type="Gene3D" id="3.30.160.60">
    <property type="entry name" value="Classic Zinc Finger"/>
    <property type="match status" value="5"/>
</dbReference>
<accession>A0A9N9WBQ8</accession>
<feature type="domain" description="C2H2-type" evidence="11">
    <location>
        <begin position="274"/>
        <end position="295"/>
    </location>
</feature>
<keyword evidence="6" id="KW-0862">Zinc</keyword>
<name>A0A9N9WBQ8_9NEOP</name>
<keyword evidence="9" id="KW-0804">Transcription</keyword>
<dbReference type="InterPro" id="IPR036236">
    <property type="entry name" value="Znf_C2H2_sf"/>
</dbReference>
<evidence type="ECO:0000256" key="6">
    <source>
        <dbReference type="ARBA" id="ARBA00022833"/>
    </source>
</evidence>
<reference evidence="12" key="1">
    <citation type="submission" date="2021-12" db="EMBL/GenBank/DDBJ databases">
        <authorList>
            <person name="King R."/>
        </authorList>
    </citation>
    <scope>NUCLEOTIDE SEQUENCE</scope>
</reference>
<feature type="domain" description="C2H2-type" evidence="11">
    <location>
        <begin position="439"/>
        <end position="459"/>
    </location>
</feature>
<feature type="domain" description="C2H2-type" evidence="11">
    <location>
        <begin position="467"/>
        <end position="487"/>
    </location>
</feature>
<dbReference type="PANTHER" id="PTHR24379:SF121">
    <property type="entry name" value="C2H2-TYPE DOMAIN-CONTAINING PROTEIN"/>
    <property type="match status" value="1"/>
</dbReference>
<dbReference type="SMART" id="SM00868">
    <property type="entry name" value="zf-AD"/>
    <property type="match status" value="1"/>
</dbReference>
<evidence type="ECO:0000259" key="11">
    <source>
        <dbReference type="PROSITE" id="PS00028"/>
    </source>
</evidence>
<evidence type="ECO:0000256" key="8">
    <source>
        <dbReference type="ARBA" id="ARBA00023125"/>
    </source>
</evidence>
<feature type="domain" description="C2H2-type" evidence="11">
    <location>
        <begin position="243"/>
        <end position="264"/>
    </location>
</feature>
<dbReference type="Pfam" id="PF00096">
    <property type="entry name" value="zf-C2H2"/>
    <property type="match status" value="2"/>
</dbReference>
<dbReference type="GO" id="GO:0000977">
    <property type="term" value="F:RNA polymerase II transcription regulatory region sequence-specific DNA binding"/>
    <property type="evidence" value="ECO:0007669"/>
    <property type="project" value="TreeGrafter"/>
</dbReference>
<feature type="domain" description="C2H2-type" evidence="11">
    <location>
        <begin position="302"/>
        <end position="322"/>
    </location>
</feature>
<dbReference type="SUPFAM" id="SSF57667">
    <property type="entry name" value="beta-beta-alpha zinc fingers"/>
    <property type="match status" value="5"/>
</dbReference>
<feature type="domain" description="C2H2-type" evidence="11">
    <location>
        <begin position="189"/>
        <end position="209"/>
    </location>
</feature>
<reference evidence="12" key="2">
    <citation type="submission" date="2022-10" db="EMBL/GenBank/DDBJ databases">
        <authorList>
            <consortium name="ENA_rothamsted_submissions"/>
            <consortium name="culmorum"/>
            <person name="King R."/>
        </authorList>
    </citation>
    <scope>NUCLEOTIDE SEQUENCE</scope>
</reference>
<dbReference type="FunFam" id="3.30.160.60:FF:001506">
    <property type="entry name" value="Zinc finger protein"/>
    <property type="match status" value="1"/>
</dbReference>
<evidence type="ECO:0000256" key="7">
    <source>
        <dbReference type="ARBA" id="ARBA00023015"/>
    </source>
</evidence>
<evidence type="ECO:0000313" key="13">
    <source>
        <dbReference type="Proteomes" id="UP001153714"/>
    </source>
</evidence>
<feature type="domain" description="C2H2-type" evidence="11">
    <location>
        <begin position="330"/>
        <end position="351"/>
    </location>
</feature>
<comment type="similarity">
    <text evidence="2">Belongs to the krueppel C2H2-type zinc-finger protein family.</text>
</comment>
<dbReference type="GO" id="GO:0000981">
    <property type="term" value="F:DNA-binding transcription factor activity, RNA polymerase II-specific"/>
    <property type="evidence" value="ECO:0007669"/>
    <property type="project" value="TreeGrafter"/>
</dbReference>
<keyword evidence="5" id="KW-0863">Zinc-finger</keyword>
<dbReference type="Pfam" id="PF13894">
    <property type="entry name" value="zf-C2H2_4"/>
    <property type="match status" value="1"/>
</dbReference>
<dbReference type="PROSITE" id="PS00028">
    <property type="entry name" value="ZINC_FINGER_C2H2_1"/>
    <property type="match status" value="9"/>
</dbReference>
<keyword evidence="10" id="KW-0539">Nucleus</keyword>
<evidence type="ECO:0000256" key="3">
    <source>
        <dbReference type="ARBA" id="ARBA00022723"/>
    </source>
</evidence>
<organism evidence="12 13">
    <name type="scientific">Diatraea saccharalis</name>
    <name type="common">sugarcane borer</name>
    <dbReference type="NCBI Taxonomy" id="40085"/>
    <lineage>
        <taxon>Eukaryota</taxon>
        <taxon>Metazoa</taxon>
        <taxon>Ecdysozoa</taxon>
        <taxon>Arthropoda</taxon>
        <taxon>Hexapoda</taxon>
        <taxon>Insecta</taxon>
        <taxon>Pterygota</taxon>
        <taxon>Neoptera</taxon>
        <taxon>Endopterygota</taxon>
        <taxon>Lepidoptera</taxon>
        <taxon>Glossata</taxon>
        <taxon>Ditrysia</taxon>
        <taxon>Pyraloidea</taxon>
        <taxon>Crambidae</taxon>
        <taxon>Crambinae</taxon>
        <taxon>Diatraea</taxon>
    </lineage>
</organism>
<dbReference type="Pfam" id="PF07776">
    <property type="entry name" value="zf-AD"/>
    <property type="match status" value="1"/>
</dbReference>
<dbReference type="Proteomes" id="UP001153714">
    <property type="component" value="Chromosome 14"/>
</dbReference>
<evidence type="ECO:0000256" key="9">
    <source>
        <dbReference type="ARBA" id="ARBA00023163"/>
    </source>
</evidence>
<dbReference type="GO" id="GO:0005634">
    <property type="term" value="C:nucleus"/>
    <property type="evidence" value="ECO:0007669"/>
    <property type="project" value="UniProtKB-SubCell"/>
</dbReference>
<evidence type="ECO:0000256" key="4">
    <source>
        <dbReference type="ARBA" id="ARBA00022737"/>
    </source>
</evidence>
<evidence type="ECO:0000256" key="5">
    <source>
        <dbReference type="ARBA" id="ARBA00022771"/>
    </source>
</evidence>
<dbReference type="SUPFAM" id="SSF57716">
    <property type="entry name" value="Glucocorticoid receptor-like (DNA-binding domain)"/>
    <property type="match status" value="1"/>
</dbReference>
<feature type="domain" description="C2H2-type" evidence="11">
    <location>
        <begin position="411"/>
        <end position="431"/>
    </location>
</feature>
<keyword evidence="4" id="KW-0677">Repeat</keyword>
<evidence type="ECO:0000256" key="1">
    <source>
        <dbReference type="ARBA" id="ARBA00004123"/>
    </source>
</evidence>
<dbReference type="PANTHER" id="PTHR24379">
    <property type="entry name" value="KRAB AND ZINC FINGER DOMAIN-CONTAINING"/>
    <property type="match status" value="1"/>
</dbReference>
<keyword evidence="7" id="KW-0805">Transcription regulation</keyword>
<keyword evidence="3" id="KW-0479">Metal-binding</keyword>
<sequence>MEMCRLCLVTDNPLMEFDDCFVTNYNLLTHLNVTLHDDLPQYSCQNCAEAVNFFIEFKRKCNESENYLREQGRKIKLEESITLAVDDELNICNTIKSEYDSDAAEDSEYFNNDENFILETSDTQMVDEFCIKNEEFEEDKRTLIKKRRIKKRSCNIKSKVNEGQVTNKKSLCNNNKKIIEVPEETALLCGICRQKFEEASTLKTHLETHKTNKHCELCDEKVWSWPRLFSHRLEHLPSKQKKCHICDRRIASSRNLEYHYLKHHNEGQEKLLKCTQCESAFGNPRKLSRHVRYAHSELKFVCDYCSKAYSMKCNLIRHIVFHSTVKSFTCELCAFACKSRMGLKNHVLYKHTPNRVICKQCSRIFANQEKCDRHTCKLKVKICPVCGMQLGPKMSLPRHMQTHNKVAAFKCELCPAVYKRKPGLLTHMKKHNGIRDKKCEFCPAKFLHSSVLTKHRRIHTGEKPYVCKVCSKSFTGNNNLKVHMRVHGEFIINKKNKDDNDST</sequence>
<evidence type="ECO:0000256" key="10">
    <source>
        <dbReference type="ARBA" id="ARBA00023242"/>
    </source>
</evidence>
<dbReference type="SMART" id="SM00355">
    <property type="entry name" value="ZnF_C2H2"/>
    <property type="match status" value="10"/>
</dbReference>
<dbReference type="OrthoDB" id="8922241at2759"/>
<dbReference type="GO" id="GO:0008270">
    <property type="term" value="F:zinc ion binding"/>
    <property type="evidence" value="ECO:0007669"/>
    <property type="project" value="UniProtKB-KW"/>
</dbReference>
<dbReference type="EMBL" id="OU893345">
    <property type="protein sequence ID" value="CAG9785544.1"/>
    <property type="molecule type" value="Genomic_DNA"/>
</dbReference>
<comment type="subcellular location">
    <subcellularLocation>
        <location evidence="1">Nucleus</location>
    </subcellularLocation>
</comment>
<gene>
    <name evidence="12" type="ORF">DIATSA_LOCUS3567</name>
</gene>
<keyword evidence="8" id="KW-0238">DNA-binding</keyword>
<proteinExistence type="inferred from homology"/>